<dbReference type="OMA" id="MQPSPQH"/>
<evidence type="ECO:0000256" key="10">
    <source>
        <dbReference type="SAM" id="MobiDB-lite"/>
    </source>
</evidence>
<dbReference type="Pfam" id="PF11594">
    <property type="entry name" value="Med28"/>
    <property type="match status" value="1"/>
</dbReference>
<evidence type="ECO:0000256" key="7">
    <source>
        <dbReference type="ARBA" id="ARBA00023163"/>
    </source>
</evidence>
<dbReference type="AlphaFoldDB" id="A0A336MBC0"/>
<gene>
    <name evidence="12" type="primary">CSON014294</name>
</gene>
<evidence type="ECO:0000256" key="9">
    <source>
        <dbReference type="ARBA" id="ARBA00031964"/>
    </source>
</evidence>
<evidence type="ECO:0000313" key="11">
    <source>
        <dbReference type="EMBL" id="SSX06896.1"/>
    </source>
</evidence>
<feature type="region of interest" description="Disordered" evidence="10">
    <location>
        <begin position="150"/>
        <end position="176"/>
    </location>
</feature>
<evidence type="ECO:0000256" key="6">
    <source>
        <dbReference type="ARBA" id="ARBA00023159"/>
    </source>
</evidence>
<evidence type="ECO:0000256" key="2">
    <source>
        <dbReference type="ARBA" id="ARBA00005571"/>
    </source>
</evidence>
<dbReference type="PANTHER" id="PTHR13512:SF2">
    <property type="entry name" value="MEDIATOR OF RNA POLYMERASE II TRANSCRIPTION SUBUNIT 28"/>
    <property type="match status" value="1"/>
</dbReference>
<keyword evidence="5" id="KW-0175">Coiled coil</keyword>
<dbReference type="EMBL" id="UFQS01000789">
    <property type="protein sequence ID" value="SSX06896.1"/>
    <property type="molecule type" value="Genomic_DNA"/>
</dbReference>
<feature type="region of interest" description="Disordered" evidence="10">
    <location>
        <begin position="119"/>
        <end position="138"/>
    </location>
</feature>
<dbReference type="GO" id="GO:0016592">
    <property type="term" value="C:mediator complex"/>
    <property type="evidence" value="ECO:0007669"/>
    <property type="project" value="TreeGrafter"/>
</dbReference>
<keyword evidence="8" id="KW-0539">Nucleus</keyword>
<evidence type="ECO:0000313" key="12">
    <source>
        <dbReference type="EMBL" id="SSX27240.1"/>
    </source>
</evidence>
<dbReference type="EMBL" id="UFQT01000789">
    <property type="protein sequence ID" value="SSX27240.1"/>
    <property type="molecule type" value="Genomic_DNA"/>
</dbReference>
<feature type="compositionally biased region" description="Low complexity" evidence="10">
    <location>
        <begin position="165"/>
        <end position="176"/>
    </location>
</feature>
<organism evidence="12">
    <name type="scientific">Culicoides sonorensis</name>
    <name type="common">Biting midge</name>
    <dbReference type="NCBI Taxonomy" id="179676"/>
    <lineage>
        <taxon>Eukaryota</taxon>
        <taxon>Metazoa</taxon>
        <taxon>Ecdysozoa</taxon>
        <taxon>Arthropoda</taxon>
        <taxon>Hexapoda</taxon>
        <taxon>Insecta</taxon>
        <taxon>Pterygota</taxon>
        <taxon>Neoptera</taxon>
        <taxon>Endopterygota</taxon>
        <taxon>Diptera</taxon>
        <taxon>Nematocera</taxon>
        <taxon>Chironomoidea</taxon>
        <taxon>Ceratopogonidae</taxon>
        <taxon>Ceratopogoninae</taxon>
        <taxon>Culicoides</taxon>
        <taxon>Monoculicoides</taxon>
    </lineage>
</organism>
<keyword evidence="4" id="KW-0805">Transcription regulation</keyword>
<accession>A0A336MBC0</accession>
<proteinExistence type="inferred from homology"/>
<reference evidence="11" key="1">
    <citation type="submission" date="2018-04" db="EMBL/GenBank/DDBJ databases">
        <authorList>
            <person name="Go L.Y."/>
            <person name="Mitchell J.A."/>
        </authorList>
    </citation>
    <scope>NUCLEOTIDE SEQUENCE</scope>
    <source>
        <tissue evidence="11">Whole organism</tissue>
    </source>
</reference>
<comment type="similarity">
    <text evidence="2">Belongs to the Mediator complex subunit 28 family.</text>
</comment>
<keyword evidence="6" id="KW-0010">Activator</keyword>
<dbReference type="InterPro" id="IPR021640">
    <property type="entry name" value="Mediator_Med28"/>
</dbReference>
<reference evidence="12" key="2">
    <citation type="submission" date="2018-07" db="EMBL/GenBank/DDBJ databases">
        <authorList>
            <person name="Quirk P.G."/>
            <person name="Krulwich T.A."/>
        </authorList>
    </citation>
    <scope>NUCLEOTIDE SEQUENCE</scope>
</reference>
<evidence type="ECO:0000256" key="5">
    <source>
        <dbReference type="ARBA" id="ARBA00023054"/>
    </source>
</evidence>
<evidence type="ECO:0000256" key="4">
    <source>
        <dbReference type="ARBA" id="ARBA00023015"/>
    </source>
</evidence>
<evidence type="ECO:0000256" key="3">
    <source>
        <dbReference type="ARBA" id="ARBA00019683"/>
    </source>
</evidence>
<evidence type="ECO:0000256" key="1">
    <source>
        <dbReference type="ARBA" id="ARBA00004123"/>
    </source>
</evidence>
<dbReference type="VEuPathDB" id="VectorBase:CSON014294"/>
<keyword evidence="7" id="KW-0804">Transcription</keyword>
<evidence type="ECO:0000256" key="8">
    <source>
        <dbReference type="ARBA" id="ARBA00023242"/>
    </source>
</evidence>
<name>A0A336MBC0_CULSO</name>
<sequence>MASSSNRTSLNLVDEFEEAFQNCIHTLTKDEPSSTGEDLSDIKQEVDHATLRFIDLARQMESFFLQKRFILANMRPDLQLKEEITDLRQEIQRKDELIKRHFDKIDQWKSLLHDQPAATGFPKMVNPEGRPMGSPMQPPTSHMGMAVSSPLHPGPGGPQNSPHGMMQMPPQPNQQQQMYMQQAGMRPNFPQGPLAYLEKTTNNIELAGMGDVRR</sequence>
<comment type="subcellular location">
    <subcellularLocation>
        <location evidence="1">Nucleus</location>
    </subcellularLocation>
</comment>
<protein>
    <recommendedName>
        <fullName evidence="3">Mediator of RNA polymerase II transcription subunit 28</fullName>
    </recommendedName>
    <alternativeName>
        <fullName evidence="9">Mediator complex subunit 28</fullName>
    </alternativeName>
</protein>
<dbReference type="PANTHER" id="PTHR13512">
    <property type="entry name" value="MEDIATOR COMPLEX SUBUNIT 28"/>
    <property type="match status" value="1"/>
</dbReference>